<evidence type="ECO:0000313" key="2">
    <source>
        <dbReference type="EMBL" id="OQR66986.1"/>
    </source>
</evidence>
<dbReference type="Proteomes" id="UP000192247">
    <property type="component" value="Unassembled WGS sequence"/>
</dbReference>
<name>A0A1V9X0Q1_9ACAR</name>
<evidence type="ECO:0000256" key="1">
    <source>
        <dbReference type="SAM" id="MobiDB-lite"/>
    </source>
</evidence>
<dbReference type="AlphaFoldDB" id="A0A1V9X0Q1"/>
<comment type="caution">
    <text evidence="2">The sequence shown here is derived from an EMBL/GenBank/DDBJ whole genome shotgun (WGS) entry which is preliminary data.</text>
</comment>
<reference evidence="2 3" key="1">
    <citation type="journal article" date="2017" name="Gigascience">
        <title>Draft genome of the honey bee ectoparasitic mite, Tropilaelaps mercedesae, is shaped by the parasitic life history.</title>
        <authorList>
            <person name="Dong X."/>
            <person name="Armstrong S.D."/>
            <person name="Xia D."/>
            <person name="Makepeace B.L."/>
            <person name="Darby A.C."/>
            <person name="Kadowaki T."/>
        </authorList>
    </citation>
    <scope>NUCLEOTIDE SEQUENCE [LARGE SCALE GENOMIC DNA]</scope>
    <source>
        <strain evidence="2">Wuxi-XJTLU</strain>
    </source>
</reference>
<feature type="compositionally biased region" description="Polar residues" evidence="1">
    <location>
        <begin position="150"/>
        <end position="160"/>
    </location>
</feature>
<dbReference type="InParanoid" id="A0A1V9X0Q1"/>
<evidence type="ECO:0000313" key="3">
    <source>
        <dbReference type="Proteomes" id="UP000192247"/>
    </source>
</evidence>
<protein>
    <submittedName>
        <fullName evidence="2">Uncharacterized protein</fullName>
    </submittedName>
</protein>
<proteinExistence type="predicted"/>
<dbReference type="EMBL" id="MNPL01030331">
    <property type="protein sequence ID" value="OQR66986.1"/>
    <property type="molecule type" value="Genomic_DNA"/>
</dbReference>
<sequence>MRLPDFELDYARSHRLSERFAHRHDRLGQKRNTRRMCEQRSEKYQQPYHFQFVREMLQRNTNWRTSVDARTHIAMSLRCRLKGWAPLSCGSNGKPPRVKRRILRGFRLKKLMLKGLTLCASGQLPGSPPAENRTSSSYQRSSYRRRDKQAQPSRVHLSSG</sequence>
<keyword evidence="3" id="KW-1185">Reference proteome</keyword>
<organism evidence="2 3">
    <name type="scientific">Tropilaelaps mercedesae</name>
    <dbReference type="NCBI Taxonomy" id="418985"/>
    <lineage>
        <taxon>Eukaryota</taxon>
        <taxon>Metazoa</taxon>
        <taxon>Ecdysozoa</taxon>
        <taxon>Arthropoda</taxon>
        <taxon>Chelicerata</taxon>
        <taxon>Arachnida</taxon>
        <taxon>Acari</taxon>
        <taxon>Parasitiformes</taxon>
        <taxon>Mesostigmata</taxon>
        <taxon>Gamasina</taxon>
        <taxon>Dermanyssoidea</taxon>
        <taxon>Laelapidae</taxon>
        <taxon>Tropilaelaps</taxon>
    </lineage>
</organism>
<accession>A0A1V9X0Q1</accession>
<feature type="region of interest" description="Disordered" evidence="1">
    <location>
        <begin position="122"/>
        <end position="160"/>
    </location>
</feature>
<gene>
    <name evidence="2" type="ORF">BIW11_04872</name>
</gene>